<feature type="transmembrane region" description="Helical" evidence="1">
    <location>
        <begin position="57"/>
        <end position="75"/>
    </location>
</feature>
<dbReference type="Proteomes" id="UP000009168">
    <property type="component" value="Unassembled WGS sequence"/>
</dbReference>
<feature type="transmembrane region" description="Helical" evidence="1">
    <location>
        <begin position="127"/>
        <end position="145"/>
    </location>
</feature>
<dbReference type="KEGG" id="tet:TTHERM_00455320"/>
<dbReference type="AlphaFoldDB" id="I7MM36"/>
<dbReference type="GeneID" id="7823402"/>
<accession>I7MM36</accession>
<evidence type="ECO:0000256" key="1">
    <source>
        <dbReference type="SAM" id="Phobius"/>
    </source>
</evidence>
<gene>
    <name evidence="2" type="ORF">TTHERM_00455320</name>
</gene>
<dbReference type="RefSeq" id="XP_001024138.2">
    <property type="nucleotide sequence ID" value="XM_001024138.2"/>
</dbReference>
<keyword evidence="1" id="KW-1133">Transmembrane helix</keyword>
<keyword evidence="1 2" id="KW-0812">Transmembrane</keyword>
<feature type="transmembrane region" description="Helical" evidence="1">
    <location>
        <begin position="82"/>
        <end position="101"/>
    </location>
</feature>
<feature type="transmembrane region" description="Helical" evidence="1">
    <location>
        <begin position="152"/>
        <end position="172"/>
    </location>
</feature>
<name>I7MM36_TETTS</name>
<organism evidence="2 3">
    <name type="scientific">Tetrahymena thermophila (strain SB210)</name>
    <dbReference type="NCBI Taxonomy" id="312017"/>
    <lineage>
        <taxon>Eukaryota</taxon>
        <taxon>Sar</taxon>
        <taxon>Alveolata</taxon>
        <taxon>Ciliophora</taxon>
        <taxon>Intramacronucleata</taxon>
        <taxon>Oligohymenophorea</taxon>
        <taxon>Hymenostomatida</taxon>
        <taxon>Tetrahymenina</taxon>
        <taxon>Tetrahymenidae</taxon>
        <taxon>Tetrahymena</taxon>
    </lineage>
</organism>
<feature type="transmembrane region" description="Helical" evidence="1">
    <location>
        <begin position="33"/>
        <end position="51"/>
    </location>
</feature>
<evidence type="ECO:0000313" key="3">
    <source>
        <dbReference type="Proteomes" id="UP000009168"/>
    </source>
</evidence>
<dbReference type="EMBL" id="GG662464">
    <property type="protein sequence ID" value="EAS03893.2"/>
    <property type="molecule type" value="Genomic_DNA"/>
</dbReference>
<proteinExistence type="predicted"/>
<sequence length="729" mass="86021">MNSLQQLNKFTLTFNNKHLEGEFGKVDHKLKSYLIITTAFLYFCQLVIYLSINGINISLIVFSCLVILLGILGKFHQKLLPLYNLVMQSFCCYFLSTYVVYSDMPIWRAFMNGQTVGSIFLLGSKSFIFDTISVLVSQGIIMYICKPPVQNYLDFFQVAFINILTKYIYYLFARQTFINQRSIDSWYSAIDKLFQNNIIITKFEPRTCNISLHECNEYARRFNIHQSDDLFRQFLMNVKLQSEKRNSRLNSTRTTANSVDFISLKEYLIQKYYKITNNKQQSMKQIGEELIGFYEKQKQVIRIKMKIGLLFQDEPYLIITFNDRIDEDNIKCLKKEINILKSLFMISTISNKIKSMEISNYLQINNFWSAKQKIIQQYISLTSIEEYIKQIIQKDTIQQITYNKISMKNLVDLIKNIYPTLKIEIDSQTLQTIITNDLQKIKTTIFYLLSLINEQNQHQCAHNQEQWNQKFNIQRINSFQNCNTDSSTISLVIQNKQSFLYDSISFQFKGIDSSKRDNQDEISSEKVINQSGFREEQIVKEIQKECIRYYISQIGPNNSLPEKKLIQSENQFVYEFEIFKDIKNLSNKKAKRFSEKFKLQKSSSNLKPENFIKQKNFSFHTPEYLIFNQNIRYNTKIISNNSLLLEYCQRLNRIEKKQKNNSPHFSLTNPDFIQSNEIYLSEITDEKEKEETSSFNIQPQFTTETNRNIPQTFLSINNNDLALKTQENA</sequence>
<reference evidence="3" key="1">
    <citation type="journal article" date="2006" name="PLoS Biol.">
        <title>Macronuclear genome sequence of the ciliate Tetrahymena thermophila, a model eukaryote.</title>
        <authorList>
            <person name="Eisen J.A."/>
            <person name="Coyne R.S."/>
            <person name="Wu M."/>
            <person name="Wu D."/>
            <person name="Thiagarajan M."/>
            <person name="Wortman J.R."/>
            <person name="Badger J.H."/>
            <person name="Ren Q."/>
            <person name="Amedeo P."/>
            <person name="Jones K.M."/>
            <person name="Tallon L.J."/>
            <person name="Delcher A.L."/>
            <person name="Salzberg S.L."/>
            <person name="Silva J.C."/>
            <person name="Haas B.J."/>
            <person name="Majoros W.H."/>
            <person name="Farzad M."/>
            <person name="Carlton J.M."/>
            <person name="Smith R.K. Jr."/>
            <person name="Garg J."/>
            <person name="Pearlman R.E."/>
            <person name="Karrer K.M."/>
            <person name="Sun L."/>
            <person name="Manning G."/>
            <person name="Elde N.C."/>
            <person name="Turkewitz A.P."/>
            <person name="Asai D.J."/>
            <person name="Wilkes D.E."/>
            <person name="Wang Y."/>
            <person name="Cai H."/>
            <person name="Collins K."/>
            <person name="Stewart B.A."/>
            <person name="Lee S.R."/>
            <person name="Wilamowska K."/>
            <person name="Weinberg Z."/>
            <person name="Ruzzo W.L."/>
            <person name="Wloga D."/>
            <person name="Gaertig J."/>
            <person name="Frankel J."/>
            <person name="Tsao C.-C."/>
            <person name="Gorovsky M.A."/>
            <person name="Keeling P.J."/>
            <person name="Waller R.F."/>
            <person name="Patron N.J."/>
            <person name="Cherry J.M."/>
            <person name="Stover N.A."/>
            <person name="Krieger C.J."/>
            <person name="del Toro C."/>
            <person name="Ryder H.F."/>
            <person name="Williamson S.C."/>
            <person name="Barbeau R.A."/>
            <person name="Hamilton E.P."/>
            <person name="Orias E."/>
        </authorList>
    </citation>
    <scope>NUCLEOTIDE SEQUENCE [LARGE SCALE GENOMIC DNA]</scope>
    <source>
        <strain evidence="3">SB210</strain>
    </source>
</reference>
<evidence type="ECO:0000313" key="2">
    <source>
        <dbReference type="EMBL" id="EAS03893.2"/>
    </source>
</evidence>
<dbReference type="InParanoid" id="I7MM36"/>
<keyword evidence="1" id="KW-0472">Membrane</keyword>
<protein>
    <submittedName>
        <fullName evidence="2">Transmembrane protein, putative</fullName>
    </submittedName>
</protein>
<keyword evidence="3" id="KW-1185">Reference proteome</keyword>